<dbReference type="EMBL" id="NMTS02000001">
    <property type="protein sequence ID" value="PLK30800.1"/>
    <property type="molecule type" value="Genomic_DNA"/>
</dbReference>
<sequence>MTDFLEMAMADIDDVFFQEFVEQHTIDGETFDVVPYETGLKERKSHWEAGAKQNFDQGLYISQKQFFIRAADYGPAPKIGKPMEYDRISYTIKSCQNEHGLYLVTLERVRQ</sequence>
<dbReference type="EMBL" id="WKQE01000027">
    <property type="protein sequence ID" value="MSC81882.1"/>
    <property type="molecule type" value="Genomic_DNA"/>
</dbReference>
<dbReference type="Proteomes" id="UP000221015">
    <property type="component" value="Unassembled WGS sequence"/>
</dbReference>
<evidence type="ECO:0000313" key="2">
    <source>
        <dbReference type="EMBL" id="PLK30800.1"/>
    </source>
</evidence>
<gene>
    <name evidence="2" type="ORF">CGS50_004100</name>
    <name evidence="1" type="ORF">GKD85_13935</name>
</gene>
<dbReference type="RefSeq" id="WP_005940818.1">
    <property type="nucleotide sequence ID" value="NZ_JAEKBW010000001.1"/>
</dbReference>
<evidence type="ECO:0000313" key="4">
    <source>
        <dbReference type="Proteomes" id="UP000477010"/>
    </source>
</evidence>
<reference evidence="1 4" key="3">
    <citation type="journal article" date="2019" name="Nat. Med.">
        <title>A library of human gut bacterial isolates paired with longitudinal multiomics data enables mechanistic microbiome research.</title>
        <authorList>
            <person name="Poyet M."/>
            <person name="Groussin M."/>
            <person name="Gibbons S.M."/>
            <person name="Avila-Pacheco J."/>
            <person name="Jiang X."/>
            <person name="Kearney S.M."/>
            <person name="Perrotta A.R."/>
            <person name="Berdy B."/>
            <person name="Zhao S."/>
            <person name="Lieberman T.D."/>
            <person name="Swanson P.K."/>
            <person name="Smith M."/>
            <person name="Roesemann S."/>
            <person name="Alexander J.E."/>
            <person name="Rich S.A."/>
            <person name="Livny J."/>
            <person name="Vlamakis H."/>
            <person name="Clish C."/>
            <person name="Bullock K."/>
            <person name="Deik A."/>
            <person name="Scott J."/>
            <person name="Pierce K.A."/>
            <person name="Xavier R.J."/>
            <person name="Alm E.J."/>
        </authorList>
    </citation>
    <scope>NUCLEOTIDE SEQUENCE [LARGE SCALE GENOMIC DNA]</scope>
    <source>
        <strain evidence="1 4">BIOML-B9</strain>
    </source>
</reference>
<evidence type="ECO:0000313" key="3">
    <source>
        <dbReference type="Proteomes" id="UP000221015"/>
    </source>
</evidence>
<name>A0A2J4JSG3_9FIRM</name>
<evidence type="ECO:0008006" key="5">
    <source>
        <dbReference type="Google" id="ProtNLM"/>
    </source>
</evidence>
<reference evidence="2 3" key="1">
    <citation type="journal article" date="2017" name="Front. Microbiol.">
        <title>New Insights into the Diversity of the Genus Faecalibacterium.</title>
        <authorList>
            <person name="Benevides L."/>
            <person name="Burman S."/>
            <person name="Martin R."/>
            <person name="Robert V."/>
            <person name="Thomas M."/>
            <person name="Miquel S."/>
            <person name="Chain F."/>
            <person name="Sokol H."/>
            <person name="Bermudez-Humaran L.G."/>
            <person name="Morrison M."/>
            <person name="Langella P."/>
            <person name="Azevedo V.A."/>
            <person name="Chatel J.M."/>
            <person name="Soares S."/>
        </authorList>
    </citation>
    <scope>NUCLEOTIDE SEQUENCE [LARGE SCALE GENOMIC DNA]</scope>
    <source>
        <strain evidence="2 3">CNCM I 4542</strain>
    </source>
</reference>
<protein>
    <recommendedName>
        <fullName evidence="5">Head-tail adaptor protein</fullName>
    </recommendedName>
</protein>
<dbReference type="AlphaFoldDB" id="A0A2J4JSG3"/>
<organism evidence="2 3">
    <name type="scientific">Faecalibacterium prausnitzii</name>
    <dbReference type="NCBI Taxonomy" id="853"/>
    <lineage>
        <taxon>Bacteria</taxon>
        <taxon>Bacillati</taxon>
        <taxon>Bacillota</taxon>
        <taxon>Clostridia</taxon>
        <taxon>Eubacteriales</taxon>
        <taxon>Oscillospiraceae</taxon>
        <taxon>Faecalibacterium</taxon>
    </lineage>
</organism>
<dbReference type="Proteomes" id="UP000477010">
    <property type="component" value="Unassembled WGS sequence"/>
</dbReference>
<proteinExistence type="predicted"/>
<evidence type="ECO:0000313" key="1">
    <source>
        <dbReference type="EMBL" id="MSC81882.1"/>
    </source>
</evidence>
<comment type="caution">
    <text evidence="2">The sequence shown here is derived from an EMBL/GenBank/DDBJ whole genome shotgun (WGS) entry which is preliminary data.</text>
</comment>
<accession>A0A2J4JSG3</accession>
<reference evidence="2" key="2">
    <citation type="submission" date="2017-07" db="EMBL/GenBank/DDBJ databases">
        <authorList>
            <person name="Sun Z.S."/>
            <person name="Albrecht U."/>
            <person name="Echele G."/>
            <person name="Lee C.C."/>
        </authorList>
    </citation>
    <scope>NUCLEOTIDE SEQUENCE</scope>
    <source>
        <strain evidence="2">CNCM I 4542</strain>
    </source>
</reference>